<dbReference type="AlphaFoldDB" id="A0A4Z0MQ51"/>
<dbReference type="EMBL" id="SRKZ01000002">
    <property type="protein sequence ID" value="TGD81771.1"/>
    <property type="molecule type" value="Genomic_DNA"/>
</dbReference>
<keyword evidence="1" id="KW-0472">Membrane</keyword>
<protein>
    <submittedName>
        <fullName evidence="2">Uncharacterized protein</fullName>
    </submittedName>
</protein>
<keyword evidence="1" id="KW-0812">Transmembrane</keyword>
<feature type="transmembrane region" description="Helical" evidence="1">
    <location>
        <begin position="36"/>
        <end position="58"/>
    </location>
</feature>
<organism evidence="2 3">
    <name type="scientific">Hymenobacter wooponensis</name>
    <dbReference type="NCBI Taxonomy" id="1525360"/>
    <lineage>
        <taxon>Bacteria</taxon>
        <taxon>Pseudomonadati</taxon>
        <taxon>Bacteroidota</taxon>
        <taxon>Cytophagia</taxon>
        <taxon>Cytophagales</taxon>
        <taxon>Hymenobacteraceae</taxon>
        <taxon>Hymenobacter</taxon>
    </lineage>
</organism>
<dbReference type="Proteomes" id="UP000298284">
    <property type="component" value="Unassembled WGS sequence"/>
</dbReference>
<keyword evidence="1" id="KW-1133">Transmembrane helix</keyword>
<gene>
    <name evidence="2" type="ORF">EU557_09560</name>
</gene>
<name>A0A4Z0MQ51_9BACT</name>
<dbReference type="RefSeq" id="WP_135530148.1">
    <property type="nucleotide sequence ID" value="NZ_SRKZ01000002.1"/>
</dbReference>
<keyword evidence="3" id="KW-1185">Reference proteome</keyword>
<sequence>MLAAILPSGVARSTTSRQAVPYRKALRHPAHPSRDYMPLVLAVLTAALGVLLLVGAAASSGSSFIPLVGVLLVVLGGMIFYYWRNE</sequence>
<feature type="transmembrane region" description="Helical" evidence="1">
    <location>
        <begin position="64"/>
        <end position="83"/>
    </location>
</feature>
<evidence type="ECO:0000256" key="1">
    <source>
        <dbReference type="SAM" id="Phobius"/>
    </source>
</evidence>
<evidence type="ECO:0000313" key="2">
    <source>
        <dbReference type="EMBL" id="TGD81771.1"/>
    </source>
</evidence>
<accession>A0A4Z0MQ51</accession>
<reference evidence="2 3" key="1">
    <citation type="submission" date="2019-04" db="EMBL/GenBank/DDBJ databases">
        <authorList>
            <person name="Feng G."/>
            <person name="Zhang J."/>
            <person name="Zhu H."/>
        </authorList>
    </citation>
    <scope>NUCLEOTIDE SEQUENCE [LARGE SCALE GENOMIC DNA]</scope>
    <source>
        <strain evidence="2 3">JCM 19491</strain>
    </source>
</reference>
<evidence type="ECO:0000313" key="3">
    <source>
        <dbReference type="Proteomes" id="UP000298284"/>
    </source>
</evidence>
<proteinExistence type="predicted"/>
<comment type="caution">
    <text evidence="2">The sequence shown here is derived from an EMBL/GenBank/DDBJ whole genome shotgun (WGS) entry which is preliminary data.</text>
</comment>